<comment type="function">
    <text evidence="5">RNA helicase.</text>
</comment>
<proteinExistence type="inferred from homology"/>
<feature type="domain" description="Helicase C-terminal" evidence="8">
    <location>
        <begin position="410"/>
        <end position="561"/>
    </location>
</feature>
<feature type="region of interest" description="Disordered" evidence="6">
    <location>
        <begin position="583"/>
        <end position="602"/>
    </location>
</feature>
<dbReference type="EC" id="3.6.4.13" evidence="5"/>
<comment type="similarity">
    <text evidence="5">Belongs to the DEAD box helicase family.</text>
</comment>
<keyword evidence="5" id="KW-0347">Helicase</keyword>
<dbReference type="SMART" id="SM00490">
    <property type="entry name" value="HELICc"/>
    <property type="match status" value="1"/>
</dbReference>
<dbReference type="PANTHER" id="PTHR24031">
    <property type="entry name" value="RNA HELICASE"/>
    <property type="match status" value="1"/>
</dbReference>
<dbReference type="GO" id="GO:0003723">
    <property type="term" value="F:RNA binding"/>
    <property type="evidence" value="ECO:0007669"/>
    <property type="project" value="UniProtKB-UniRule"/>
</dbReference>
<evidence type="ECO:0000256" key="4">
    <source>
        <dbReference type="ARBA" id="ARBA00022884"/>
    </source>
</evidence>
<keyword evidence="3 5" id="KW-0067">ATP-binding</keyword>
<evidence type="ECO:0000259" key="7">
    <source>
        <dbReference type="PROSITE" id="PS51192"/>
    </source>
</evidence>
<dbReference type="CDD" id="cd18787">
    <property type="entry name" value="SF2_C_DEAD"/>
    <property type="match status" value="1"/>
</dbReference>
<protein>
    <recommendedName>
        <fullName evidence="5">ATP-dependent RNA helicase</fullName>
        <ecNumber evidence="5">3.6.4.13</ecNumber>
    </recommendedName>
</protein>
<evidence type="ECO:0000256" key="3">
    <source>
        <dbReference type="ARBA" id="ARBA00022840"/>
    </source>
</evidence>
<dbReference type="PROSITE" id="PS51192">
    <property type="entry name" value="HELICASE_ATP_BIND_1"/>
    <property type="match status" value="1"/>
</dbReference>
<comment type="domain">
    <text evidence="5">The Q motif is unique to and characteristic of the DEAD box family of RNA helicases and controls ATP binding and hydrolysis.</text>
</comment>
<dbReference type="SUPFAM" id="SSF52540">
    <property type="entry name" value="P-loop containing nucleoside triphosphate hydrolases"/>
    <property type="match status" value="2"/>
</dbReference>
<dbReference type="PROSITE" id="PS51194">
    <property type="entry name" value="HELICASE_CTER"/>
    <property type="match status" value="1"/>
</dbReference>
<feature type="region of interest" description="Disordered" evidence="6">
    <location>
        <begin position="57"/>
        <end position="134"/>
    </location>
</feature>
<feature type="compositionally biased region" description="Polar residues" evidence="6">
    <location>
        <begin position="87"/>
        <end position="97"/>
    </location>
</feature>
<accession>A0A2J7PJ82</accession>
<dbReference type="InterPro" id="IPR027417">
    <property type="entry name" value="P-loop_NTPase"/>
</dbReference>
<dbReference type="EMBL" id="NEVH01024950">
    <property type="protein sequence ID" value="PNF16381.1"/>
    <property type="molecule type" value="Genomic_DNA"/>
</dbReference>
<keyword evidence="2 5" id="KW-0378">Hydrolase</keyword>
<dbReference type="GO" id="GO:0003724">
    <property type="term" value="F:RNA helicase activity"/>
    <property type="evidence" value="ECO:0007669"/>
    <property type="project" value="UniProtKB-EC"/>
</dbReference>
<feature type="compositionally biased region" description="Basic residues" evidence="6">
    <location>
        <begin position="108"/>
        <end position="119"/>
    </location>
</feature>
<name>A0A2J7PJ82_9NEOP</name>
<keyword evidence="1 5" id="KW-0547">Nucleotide-binding</keyword>
<keyword evidence="4 5" id="KW-0694">RNA-binding</keyword>
<organism evidence="9 10">
    <name type="scientific">Cryptotermes secundus</name>
    <dbReference type="NCBI Taxonomy" id="105785"/>
    <lineage>
        <taxon>Eukaryota</taxon>
        <taxon>Metazoa</taxon>
        <taxon>Ecdysozoa</taxon>
        <taxon>Arthropoda</taxon>
        <taxon>Hexapoda</taxon>
        <taxon>Insecta</taxon>
        <taxon>Pterygota</taxon>
        <taxon>Neoptera</taxon>
        <taxon>Polyneoptera</taxon>
        <taxon>Dictyoptera</taxon>
        <taxon>Blattodea</taxon>
        <taxon>Blattoidea</taxon>
        <taxon>Termitoidae</taxon>
        <taxon>Kalotermitidae</taxon>
        <taxon>Cryptotermitinae</taxon>
        <taxon>Cryptotermes</taxon>
    </lineage>
</organism>
<dbReference type="OrthoDB" id="3370at2759"/>
<dbReference type="InterPro" id="IPR001650">
    <property type="entry name" value="Helicase_C-like"/>
</dbReference>
<evidence type="ECO:0000259" key="8">
    <source>
        <dbReference type="PROSITE" id="PS51194"/>
    </source>
</evidence>
<dbReference type="AlphaFoldDB" id="A0A2J7PJ82"/>
<feature type="compositionally biased region" description="Basic and acidic residues" evidence="6">
    <location>
        <begin position="71"/>
        <end position="86"/>
    </location>
</feature>
<evidence type="ECO:0000256" key="5">
    <source>
        <dbReference type="RuleBase" id="RU365068"/>
    </source>
</evidence>
<dbReference type="InterPro" id="IPR014001">
    <property type="entry name" value="Helicase_ATP-bd"/>
</dbReference>
<dbReference type="InterPro" id="IPR011545">
    <property type="entry name" value="DEAD/DEAH_box_helicase_dom"/>
</dbReference>
<comment type="caution">
    <text evidence="9">The sequence shown here is derived from an EMBL/GenBank/DDBJ whole genome shotgun (WGS) entry which is preliminary data.</text>
</comment>
<sequence>MDLFVVNRYFGDDDKKIKDSDEKAKLAALLSKIEERRKQREVAQKSKLGSESFDLGYHVNEKVDGTAPSVKSDKDEEGATNRKRQSDTVSQHGNANFENEAVEASAAQKKKKKKHKRKWKEINGSEGGEANAGEKKEMKTLEKIEGFTVIGTENFKKKQKVKRVLPYWLANPSIVSVNLQQLTTTVKDIPGLDKNIIRALKRNKITHFFPVQAQVIPWLLAAYKRPTRYWPHDICVSAPTGSGKTLAFVIPIVQALCYRFVQQVRALVVLPVQDLAVQVYRVFLTYTQHTDLKVALVTGQTSFHKEQQQLVALSNAPTCHPPALTIATLESTSSPPPQKLLFSATLTQDPEKLQQLGLFQPKLFTSVVGDDQLENGDIGKDEAVRGDFVGKFTTPAELSEYVCLVTPESKPLALYHIIASNSWQHVLVFVGSRKDAHRLSLLLSYLGQKSFKVAEISSSLSRPAREKVLAKFAAGKIDVLVSSDALARGMDIEGVDYVILYSAPKSIKNYIHRVGRTGRAGKPGTSVTFLQDSQVASFNEMLHSASKGDLQKMDIQQSKLEELEDAYTLALEHLKGHLEREEKQQLKAKKRRKKQDPLIQKYRERKRRFKVRKLKKLDKATTIG</sequence>
<comment type="catalytic activity">
    <reaction evidence="5">
        <text>ATP + H2O = ADP + phosphate + H(+)</text>
        <dbReference type="Rhea" id="RHEA:13065"/>
        <dbReference type="ChEBI" id="CHEBI:15377"/>
        <dbReference type="ChEBI" id="CHEBI:15378"/>
        <dbReference type="ChEBI" id="CHEBI:30616"/>
        <dbReference type="ChEBI" id="CHEBI:43474"/>
        <dbReference type="ChEBI" id="CHEBI:456216"/>
        <dbReference type="EC" id="3.6.4.13"/>
    </reaction>
</comment>
<reference evidence="9 10" key="1">
    <citation type="submission" date="2017-12" db="EMBL/GenBank/DDBJ databases">
        <title>Hemimetabolous genomes reveal molecular basis of termite eusociality.</title>
        <authorList>
            <person name="Harrison M.C."/>
            <person name="Jongepier E."/>
            <person name="Robertson H.M."/>
            <person name="Arning N."/>
            <person name="Bitard-Feildel T."/>
            <person name="Chao H."/>
            <person name="Childers C.P."/>
            <person name="Dinh H."/>
            <person name="Doddapaneni H."/>
            <person name="Dugan S."/>
            <person name="Gowin J."/>
            <person name="Greiner C."/>
            <person name="Han Y."/>
            <person name="Hu H."/>
            <person name="Hughes D.S.T."/>
            <person name="Huylmans A.-K."/>
            <person name="Kemena C."/>
            <person name="Kremer L.P.M."/>
            <person name="Lee S.L."/>
            <person name="Lopez-Ezquerra A."/>
            <person name="Mallet L."/>
            <person name="Monroy-Kuhn J.M."/>
            <person name="Moser A."/>
            <person name="Murali S.C."/>
            <person name="Muzny D.M."/>
            <person name="Otani S."/>
            <person name="Piulachs M.-D."/>
            <person name="Poelchau M."/>
            <person name="Qu J."/>
            <person name="Schaub F."/>
            <person name="Wada-Katsumata A."/>
            <person name="Worley K.C."/>
            <person name="Xie Q."/>
            <person name="Ylla G."/>
            <person name="Poulsen M."/>
            <person name="Gibbs R.A."/>
            <person name="Schal C."/>
            <person name="Richards S."/>
            <person name="Belles X."/>
            <person name="Korb J."/>
            <person name="Bornberg-Bauer E."/>
        </authorList>
    </citation>
    <scope>NUCLEOTIDE SEQUENCE [LARGE SCALE GENOMIC DNA]</scope>
    <source>
        <tissue evidence="9">Whole body</tissue>
    </source>
</reference>
<dbReference type="GO" id="GO:0005524">
    <property type="term" value="F:ATP binding"/>
    <property type="evidence" value="ECO:0007669"/>
    <property type="project" value="UniProtKB-UniRule"/>
</dbReference>
<dbReference type="SMART" id="SM00487">
    <property type="entry name" value="DEXDc"/>
    <property type="match status" value="1"/>
</dbReference>
<dbReference type="GO" id="GO:0016787">
    <property type="term" value="F:hydrolase activity"/>
    <property type="evidence" value="ECO:0007669"/>
    <property type="project" value="UniProtKB-KW"/>
</dbReference>
<keyword evidence="10" id="KW-1185">Reference proteome</keyword>
<evidence type="ECO:0000313" key="10">
    <source>
        <dbReference type="Proteomes" id="UP000235965"/>
    </source>
</evidence>
<dbReference type="Gene3D" id="3.40.50.300">
    <property type="entry name" value="P-loop containing nucleotide triphosphate hydrolases"/>
    <property type="match status" value="2"/>
</dbReference>
<gene>
    <name evidence="9" type="ORF">B7P43_G10504</name>
</gene>
<evidence type="ECO:0000313" key="9">
    <source>
        <dbReference type="EMBL" id="PNF16379.1"/>
    </source>
</evidence>
<evidence type="ECO:0000256" key="6">
    <source>
        <dbReference type="SAM" id="MobiDB-lite"/>
    </source>
</evidence>
<dbReference type="Pfam" id="PF00270">
    <property type="entry name" value="DEAD"/>
    <property type="match status" value="1"/>
</dbReference>
<dbReference type="Proteomes" id="UP000235965">
    <property type="component" value="Unassembled WGS sequence"/>
</dbReference>
<dbReference type="Pfam" id="PF00271">
    <property type="entry name" value="Helicase_C"/>
    <property type="match status" value="1"/>
</dbReference>
<evidence type="ECO:0000256" key="1">
    <source>
        <dbReference type="ARBA" id="ARBA00022741"/>
    </source>
</evidence>
<dbReference type="EMBL" id="NEVH01024950">
    <property type="protein sequence ID" value="PNF16379.1"/>
    <property type="molecule type" value="Genomic_DNA"/>
</dbReference>
<evidence type="ECO:0000256" key="2">
    <source>
        <dbReference type="ARBA" id="ARBA00022801"/>
    </source>
</evidence>
<feature type="domain" description="Helicase ATP-binding" evidence="7">
    <location>
        <begin position="225"/>
        <end position="364"/>
    </location>
</feature>